<evidence type="ECO:0000313" key="2">
    <source>
        <dbReference type="EMBL" id="VDD79459.1"/>
    </source>
</evidence>
<evidence type="ECO:0000256" key="1">
    <source>
        <dbReference type="SAM" id="MobiDB-lite"/>
    </source>
</evidence>
<dbReference type="Proteomes" id="UP000267029">
    <property type="component" value="Unassembled WGS sequence"/>
</dbReference>
<dbReference type="OrthoDB" id="6277242at2759"/>
<name>A0A0R3UEL6_MESCO</name>
<feature type="compositionally biased region" description="Polar residues" evidence="1">
    <location>
        <begin position="127"/>
        <end position="136"/>
    </location>
</feature>
<organism evidence="2 3">
    <name type="scientific">Mesocestoides corti</name>
    <name type="common">Flatworm</name>
    <dbReference type="NCBI Taxonomy" id="53468"/>
    <lineage>
        <taxon>Eukaryota</taxon>
        <taxon>Metazoa</taxon>
        <taxon>Spiralia</taxon>
        <taxon>Lophotrochozoa</taxon>
        <taxon>Platyhelminthes</taxon>
        <taxon>Cestoda</taxon>
        <taxon>Eucestoda</taxon>
        <taxon>Cyclophyllidea</taxon>
        <taxon>Mesocestoididae</taxon>
        <taxon>Mesocestoides</taxon>
    </lineage>
</organism>
<dbReference type="AlphaFoldDB" id="A0A0R3UEL6"/>
<feature type="compositionally biased region" description="Basic and acidic residues" evidence="1">
    <location>
        <begin position="115"/>
        <end position="126"/>
    </location>
</feature>
<feature type="region of interest" description="Disordered" evidence="1">
    <location>
        <begin position="88"/>
        <end position="172"/>
    </location>
</feature>
<proteinExistence type="predicted"/>
<protein>
    <submittedName>
        <fullName evidence="2">Uncharacterized protein</fullName>
    </submittedName>
</protein>
<evidence type="ECO:0000313" key="3">
    <source>
        <dbReference type="Proteomes" id="UP000267029"/>
    </source>
</evidence>
<feature type="compositionally biased region" description="Polar residues" evidence="1">
    <location>
        <begin position="97"/>
        <end position="110"/>
    </location>
</feature>
<accession>A0A0R3UEL6</accession>
<dbReference type="EMBL" id="UXSR01005196">
    <property type="protein sequence ID" value="VDD79459.1"/>
    <property type="molecule type" value="Genomic_DNA"/>
</dbReference>
<feature type="region of interest" description="Disordered" evidence="1">
    <location>
        <begin position="31"/>
        <end position="58"/>
    </location>
</feature>
<sequence>MESPIMEYPEMSPLILETVMKMTIEKVKTHRTGGVHPSASGPAVNEEQQQKPIPFPRSKSTSLLRTLLIIQIGRKASRLLSLISQPDLYRPPKALPQGSSALEVPQSTVHGNKRRSSDEEKTKVEQDSVSGPSSEKSPCMEGADSAFVFPPRPSQSSPTLPEDGSSGEISPVSRLNHLSLHAPNSEDVYSKDSCPGCKRCSINSVWMRPQSAPKLRLCEPVRQC</sequence>
<keyword evidence="3" id="KW-1185">Reference proteome</keyword>
<reference evidence="2 3" key="1">
    <citation type="submission" date="2018-10" db="EMBL/GenBank/DDBJ databases">
        <authorList>
            <consortium name="Pathogen Informatics"/>
        </authorList>
    </citation>
    <scope>NUCLEOTIDE SEQUENCE [LARGE SCALE GENOMIC DNA]</scope>
</reference>
<gene>
    <name evidence="2" type="ORF">MCOS_LOCUS5462</name>
</gene>